<dbReference type="PANTHER" id="PTHR43775:SF37">
    <property type="entry name" value="SI:DKEY-61P9.11"/>
    <property type="match status" value="1"/>
</dbReference>
<organism evidence="4 5">
    <name type="scientific">Chrysochromulina tobinii</name>
    <dbReference type="NCBI Taxonomy" id="1460289"/>
    <lineage>
        <taxon>Eukaryota</taxon>
        <taxon>Haptista</taxon>
        <taxon>Haptophyta</taxon>
        <taxon>Prymnesiophyceae</taxon>
        <taxon>Prymnesiales</taxon>
        <taxon>Chrysochromulinaceae</taxon>
        <taxon>Chrysochromulina</taxon>
    </lineage>
</organism>
<protein>
    <recommendedName>
        <fullName evidence="3">Beta-ketoacyl synthase-like N-terminal domain-containing protein</fullName>
    </recommendedName>
</protein>
<comment type="caution">
    <text evidence="4">The sequence shown here is derived from an EMBL/GenBank/DDBJ whole genome shotgun (WGS) entry which is preliminary data.</text>
</comment>
<sequence>MQQRPTGRAAAALSSFDERMQSAPLTAASYGGYVYGAEYFDAASFVIPAGEPLAALVAAANLILVPNTTLMFARAGMLSADGRCKTFDARANGRA</sequence>
<dbReference type="AlphaFoldDB" id="A0A0M0J7Y4"/>
<reference evidence="5" key="1">
    <citation type="journal article" date="2015" name="PLoS Genet.">
        <title>Genome Sequence and Transcriptome Analyses of Chrysochromulina tobin: Metabolic Tools for Enhanced Algal Fitness in the Prominent Order Prymnesiales (Haptophyceae).</title>
        <authorList>
            <person name="Hovde B.T."/>
            <person name="Deodato C.R."/>
            <person name="Hunsperger H.M."/>
            <person name="Ryken S.A."/>
            <person name="Yost W."/>
            <person name="Jha R.K."/>
            <person name="Patterson J."/>
            <person name="Monnat R.J. Jr."/>
            <person name="Barlow S.B."/>
            <person name="Starkenburg S.R."/>
            <person name="Cattolico R.A."/>
        </authorList>
    </citation>
    <scope>NUCLEOTIDE SEQUENCE</scope>
    <source>
        <strain evidence="5">CCMP291</strain>
    </source>
</reference>
<keyword evidence="1" id="KW-0596">Phosphopantetheine</keyword>
<dbReference type="PANTHER" id="PTHR43775">
    <property type="entry name" value="FATTY ACID SYNTHASE"/>
    <property type="match status" value="1"/>
</dbReference>
<evidence type="ECO:0000259" key="3">
    <source>
        <dbReference type="Pfam" id="PF00109"/>
    </source>
</evidence>
<feature type="domain" description="Beta-ketoacyl synthase-like N-terminal" evidence="3">
    <location>
        <begin position="46"/>
        <end position="93"/>
    </location>
</feature>
<evidence type="ECO:0000256" key="2">
    <source>
        <dbReference type="ARBA" id="ARBA00022553"/>
    </source>
</evidence>
<dbReference type="InterPro" id="IPR014030">
    <property type="entry name" value="Ketoacyl_synth_N"/>
</dbReference>
<dbReference type="GO" id="GO:0004312">
    <property type="term" value="F:fatty acid synthase activity"/>
    <property type="evidence" value="ECO:0007669"/>
    <property type="project" value="TreeGrafter"/>
</dbReference>
<evidence type="ECO:0000256" key="1">
    <source>
        <dbReference type="ARBA" id="ARBA00022450"/>
    </source>
</evidence>
<gene>
    <name evidence="4" type="ORF">Ctob_001478</name>
</gene>
<keyword evidence="5" id="KW-1185">Reference proteome</keyword>
<evidence type="ECO:0000313" key="5">
    <source>
        <dbReference type="Proteomes" id="UP000037460"/>
    </source>
</evidence>
<keyword evidence="2" id="KW-0597">Phosphoprotein</keyword>
<evidence type="ECO:0000313" key="4">
    <source>
        <dbReference type="EMBL" id="KOO22706.1"/>
    </source>
</evidence>
<dbReference type="GO" id="GO:0006633">
    <property type="term" value="P:fatty acid biosynthetic process"/>
    <property type="evidence" value="ECO:0007669"/>
    <property type="project" value="TreeGrafter"/>
</dbReference>
<name>A0A0M0J7Y4_9EUKA</name>
<accession>A0A0M0J7Y4</accession>
<dbReference type="Proteomes" id="UP000037460">
    <property type="component" value="Unassembled WGS sequence"/>
</dbReference>
<dbReference type="Pfam" id="PF00109">
    <property type="entry name" value="ketoacyl-synt"/>
    <property type="match status" value="1"/>
</dbReference>
<dbReference type="InterPro" id="IPR016039">
    <property type="entry name" value="Thiolase-like"/>
</dbReference>
<proteinExistence type="predicted"/>
<dbReference type="InterPro" id="IPR050091">
    <property type="entry name" value="PKS_NRPS_Biosynth_Enz"/>
</dbReference>
<dbReference type="OrthoDB" id="329835at2759"/>
<dbReference type="SUPFAM" id="SSF53901">
    <property type="entry name" value="Thiolase-like"/>
    <property type="match status" value="1"/>
</dbReference>
<dbReference type="Gene3D" id="3.40.47.10">
    <property type="match status" value="1"/>
</dbReference>
<dbReference type="EMBL" id="JWZX01003258">
    <property type="protein sequence ID" value="KOO22706.1"/>
    <property type="molecule type" value="Genomic_DNA"/>
</dbReference>